<dbReference type="AlphaFoldDB" id="A0A7C7ZFH4"/>
<sequence>MGSIDMAPLGPLNSNRLTVRLDPERATQLEYYASQNAMTVRSYNQVLQEALDEFLERNVFAPGRSNLAISLPERTMEKLNDLKENGFGSFDELIAEAVSRHSRNVWQEEREYHTLASDVDKVRSRRHEIFSEWTRGNEK</sequence>
<dbReference type="Proteomes" id="UP000589516">
    <property type="component" value="Unassembled WGS sequence"/>
</dbReference>
<comment type="caution">
    <text evidence="1">The sequence shown here is derived from an EMBL/GenBank/DDBJ whole genome shotgun (WGS) entry which is preliminary data.</text>
</comment>
<protein>
    <submittedName>
        <fullName evidence="1">Uncharacterized protein</fullName>
    </submittedName>
</protein>
<name>A0A7C7ZFH4_9ARCH</name>
<evidence type="ECO:0000313" key="1">
    <source>
        <dbReference type="EMBL" id="HIG63633.1"/>
    </source>
</evidence>
<organism evidence="1 2">
    <name type="scientific">Marine Group III euryarchaeote</name>
    <dbReference type="NCBI Taxonomy" id="2173149"/>
    <lineage>
        <taxon>Archaea</taxon>
        <taxon>Methanobacteriati</taxon>
        <taxon>Thermoplasmatota</taxon>
        <taxon>Thermoplasmata</taxon>
        <taxon>Candidatus Thermoprofundales</taxon>
    </lineage>
</organism>
<reference evidence="2" key="1">
    <citation type="journal article" date="2019" name="bioRxiv">
        <title>Genome diversification in globally distributed novel marine Proteobacteria is linked to environmental adaptation.</title>
        <authorList>
            <person name="Zhou Z."/>
            <person name="Tran P.Q."/>
            <person name="Kieft K."/>
            <person name="Anantharaman K."/>
        </authorList>
    </citation>
    <scope>NUCLEOTIDE SEQUENCE [LARGE SCALE GENOMIC DNA]</scope>
</reference>
<dbReference type="EMBL" id="DUAV01000025">
    <property type="protein sequence ID" value="HIG63633.1"/>
    <property type="molecule type" value="Genomic_DNA"/>
</dbReference>
<proteinExistence type="predicted"/>
<evidence type="ECO:0000313" key="2">
    <source>
        <dbReference type="Proteomes" id="UP000589516"/>
    </source>
</evidence>
<accession>A0A7C7ZFH4</accession>
<gene>
    <name evidence="1" type="ORF">EYQ16_03840</name>
</gene>